<evidence type="ECO:0000313" key="1">
    <source>
        <dbReference type="EMBL" id="KAI4869836.1"/>
    </source>
</evidence>
<sequence length="126" mass="13698">MSSEKQVSSATFSQHGSREILQNSDSLQEEATTKAILHGDKTRADQPASQGDTVGPVPPEFNIVKAYPPRGILQQCRLAAVKQFSCCRCRKSKTSKLVAIKEGRWDQLWCNGCYGLLLSDASPASG</sequence>
<reference evidence="1 2" key="1">
    <citation type="journal article" date="2022" name="New Phytol.">
        <title>Ecological generalism drives hyperdiversity of secondary metabolite gene clusters in xylarialean endophytes.</title>
        <authorList>
            <person name="Franco M.E.E."/>
            <person name="Wisecaver J.H."/>
            <person name="Arnold A.E."/>
            <person name="Ju Y.M."/>
            <person name="Slot J.C."/>
            <person name="Ahrendt S."/>
            <person name="Moore L.P."/>
            <person name="Eastman K.E."/>
            <person name="Scott K."/>
            <person name="Konkel Z."/>
            <person name="Mondo S.J."/>
            <person name="Kuo A."/>
            <person name="Hayes R.D."/>
            <person name="Haridas S."/>
            <person name="Andreopoulos B."/>
            <person name="Riley R."/>
            <person name="LaButti K."/>
            <person name="Pangilinan J."/>
            <person name="Lipzen A."/>
            <person name="Amirebrahimi M."/>
            <person name="Yan J."/>
            <person name="Adam C."/>
            <person name="Keymanesh K."/>
            <person name="Ng V."/>
            <person name="Louie K."/>
            <person name="Northen T."/>
            <person name="Drula E."/>
            <person name="Henrissat B."/>
            <person name="Hsieh H.M."/>
            <person name="Youens-Clark K."/>
            <person name="Lutzoni F."/>
            <person name="Miadlikowska J."/>
            <person name="Eastwood D.C."/>
            <person name="Hamelin R.C."/>
            <person name="Grigoriev I.V."/>
            <person name="U'Ren J.M."/>
        </authorList>
    </citation>
    <scope>NUCLEOTIDE SEQUENCE [LARGE SCALE GENOMIC DNA]</scope>
    <source>
        <strain evidence="1 2">CBS 119005</strain>
    </source>
</reference>
<organism evidence="1 2">
    <name type="scientific">Hypoxylon rubiginosum</name>
    <dbReference type="NCBI Taxonomy" id="110542"/>
    <lineage>
        <taxon>Eukaryota</taxon>
        <taxon>Fungi</taxon>
        <taxon>Dikarya</taxon>
        <taxon>Ascomycota</taxon>
        <taxon>Pezizomycotina</taxon>
        <taxon>Sordariomycetes</taxon>
        <taxon>Xylariomycetidae</taxon>
        <taxon>Xylariales</taxon>
        <taxon>Hypoxylaceae</taxon>
        <taxon>Hypoxylon</taxon>
    </lineage>
</organism>
<proteinExistence type="predicted"/>
<comment type="caution">
    <text evidence="1">The sequence shown here is derived from an EMBL/GenBank/DDBJ whole genome shotgun (WGS) entry which is preliminary data.</text>
</comment>
<dbReference type="Proteomes" id="UP001497700">
    <property type="component" value="Unassembled WGS sequence"/>
</dbReference>
<accession>A0ACB9ZE39</accession>
<name>A0ACB9ZE39_9PEZI</name>
<protein>
    <submittedName>
        <fullName evidence="1">Uncharacterized protein</fullName>
    </submittedName>
</protein>
<keyword evidence="2" id="KW-1185">Reference proteome</keyword>
<evidence type="ECO:0000313" key="2">
    <source>
        <dbReference type="Proteomes" id="UP001497700"/>
    </source>
</evidence>
<dbReference type="EMBL" id="MU393427">
    <property type="protein sequence ID" value="KAI4869836.1"/>
    <property type="molecule type" value="Genomic_DNA"/>
</dbReference>
<gene>
    <name evidence="1" type="ORF">F4820DRAFT_405219</name>
</gene>